<comment type="subcellular location">
    <subcellularLocation>
        <location evidence="1">Membrane</location>
        <topology evidence="1">Multi-pass membrane protein</topology>
    </subcellularLocation>
</comment>
<dbReference type="STRING" id="1178516.AWR27_00685"/>
<feature type="transmembrane region" description="Helical" evidence="5">
    <location>
        <begin position="153"/>
        <end position="179"/>
    </location>
</feature>
<gene>
    <name evidence="7" type="ORF">AWR27_00685</name>
</gene>
<dbReference type="PANTHER" id="PTHR11662">
    <property type="entry name" value="SOLUTE CARRIER FAMILY 17"/>
    <property type="match status" value="1"/>
</dbReference>
<keyword evidence="8" id="KW-1185">Reference proteome</keyword>
<dbReference type="Gene3D" id="1.20.1250.20">
    <property type="entry name" value="MFS general substrate transporter like domains"/>
    <property type="match status" value="2"/>
</dbReference>
<dbReference type="CDD" id="cd17319">
    <property type="entry name" value="MFS_ExuT_GudP_like"/>
    <property type="match status" value="1"/>
</dbReference>
<name>A0A1P9WRK2_9BACT</name>
<dbReference type="KEGG" id="smon:AWR27_00685"/>
<dbReference type="RefSeq" id="WP_077129418.1">
    <property type="nucleotide sequence ID" value="NZ_CP014263.1"/>
</dbReference>
<dbReference type="Pfam" id="PF07690">
    <property type="entry name" value="MFS_1"/>
    <property type="match status" value="1"/>
</dbReference>
<organism evidence="7 8">
    <name type="scientific">Spirosoma montaniterrae</name>
    <dbReference type="NCBI Taxonomy" id="1178516"/>
    <lineage>
        <taxon>Bacteria</taxon>
        <taxon>Pseudomonadati</taxon>
        <taxon>Bacteroidota</taxon>
        <taxon>Cytophagia</taxon>
        <taxon>Cytophagales</taxon>
        <taxon>Cytophagaceae</taxon>
        <taxon>Spirosoma</taxon>
    </lineage>
</organism>
<dbReference type="PANTHER" id="PTHR11662:SF285">
    <property type="entry name" value="HEXURONATE TRANSPORTER"/>
    <property type="match status" value="1"/>
</dbReference>
<feature type="transmembrane region" description="Helical" evidence="5">
    <location>
        <begin position="286"/>
        <end position="307"/>
    </location>
</feature>
<sequence>MQPNLPASSTDLPGTLRQPSVATLGRFRWRIGALIAFANTINYIDRQVLGLLAPDLQRQFGWSEVEYGYIVTAFQGAFAVGYLLFGWFIDRYGTKIGYALALTLWSLAAMGHGWARSVVQFGLARAVLGLGEGGNTPAAIKAFSEYFPKRERAFITGIFTAGSSLGAVLAPIVVPLLAVTFGWPMAFFVTGGLGLLWLIGWWAWYERPEAQKRLSASELAYIRSDGDVATGPAPTWASLLRYRATWAFVLAKFLTDPIFWFYLYWLPKFLQKQYGLNITASIGPLVFIYSVVAIGGTVGGWLSSRLLQRGWSVNRSRKSVMLASALLITPIIGAAFTQNLWLAVCLIALAAAAHQSWSAVLFTTVSDQFPQQAVASVVGIGGMAGAAGGMLIATATGYLLDATGSYLLIFAVAASIYLVALGLFQWLVPTLKGNIQGL</sequence>
<dbReference type="OrthoDB" id="9781156at2"/>
<dbReference type="AlphaFoldDB" id="A0A1P9WRK2"/>
<proteinExistence type="predicted"/>
<keyword evidence="3 5" id="KW-1133">Transmembrane helix</keyword>
<dbReference type="InterPro" id="IPR036259">
    <property type="entry name" value="MFS_trans_sf"/>
</dbReference>
<evidence type="ECO:0000256" key="1">
    <source>
        <dbReference type="ARBA" id="ARBA00004141"/>
    </source>
</evidence>
<evidence type="ECO:0000313" key="7">
    <source>
        <dbReference type="EMBL" id="AQG77993.1"/>
    </source>
</evidence>
<feature type="domain" description="Major facilitator superfamily (MFS) profile" evidence="6">
    <location>
        <begin position="31"/>
        <end position="432"/>
    </location>
</feature>
<accession>A0A1P9WRK2</accession>
<dbReference type="InterPro" id="IPR020846">
    <property type="entry name" value="MFS_dom"/>
</dbReference>
<dbReference type="Proteomes" id="UP000187941">
    <property type="component" value="Chromosome"/>
</dbReference>
<evidence type="ECO:0000259" key="6">
    <source>
        <dbReference type="PROSITE" id="PS50850"/>
    </source>
</evidence>
<evidence type="ECO:0000256" key="2">
    <source>
        <dbReference type="ARBA" id="ARBA00022692"/>
    </source>
</evidence>
<evidence type="ECO:0000313" key="8">
    <source>
        <dbReference type="Proteomes" id="UP000187941"/>
    </source>
</evidence>
<dbReference type="PROSITE" id="PS50850">
    <property type="entry name" value="MFS"/>
    <property type="match status" value="1"/>
</dbReference>
<keyword evidence="2 5" id="KW-0812">Transmembrane</keyword>
<keyword evidence="4 5" id="KW-0472">Membrane</keyword>
<dbReference type="InterPro" id="IPR011701">
    <property type="entry name" value="MFS"/>
</dbReference>
<feature type="transmembrane region" description="Helical" evidence="5">
    <location>
        <begin position="246"/>
        <end position="266"/>
    </location>
</feature>
<dbReference type="InterPro" id="IPR050382">
    <property type="entry name" value="MFS_Na/Anion_cotransporter"/>
</dbReference>
<feature type="transmembrane region" description="Helical" evidence="5">
    <location>
        <begin position="319"/>
        <end position="335"/>
    </location>
</feature>
<dbReference type="GO" id="GO:0015134">
    <property type="term" value="F:hexuronate transmembrane transporter activity"/>
    <property type="evidence" value="ECO:0007669"/>
    <property type="project" value="TreeGrafter"/>
</dbReference>
<evidence type="ECO:0000256" key="3">
    <source>
        <dbReference type="ARBA" id="ARBA00022989"/>
    </source>
</evidence>
<feature type="transmembrane region" description="Helical" evidence="5">
    <location>
        <begin position="341"/>
        <end position="362"/>
    </location>
</feature>
<evidence type="ECO:0000256" key="4">
    <source>
        <dbReference type="ARBA" id="ARBA00023136"/>
    </source>
</evidence>
<reference evidence="7 8" key="1">
    <citation type="submission" date="2016-01" db="EMBL/GenBank/DDBJ databases">
        <authorList>
            <person name="Oliw E.H."/>
        </authorList>
    </citation>
    <scope>NUCLEOTIDE SEQUENCE [LARGE SCALE GENOMIC DNA]</scope>
    <source>
        <strain evidence="7 8">DY10</strain>
    </source>
</reference>
<evidence type="ECO:0000256" key="5">
    <source>
        <dbReference type="SAM" id="Phobius"/>
    </source>
</evidence>
<protein>
    <recommendedName>
        <fullName evidence="6">Major facilitator superfamily (MFS) profile domain-containing protein</fullName>
    </recommendedName>
</protein>
<dbReference type="GO" id="GO:0016020">
    <property type="term" value="C:membrane"/>
    <property type="evidence" value="ECO:0007669"/>
    <property type="project" value="UniProtKB-SubCell"/>
</dbReference>
<feature type="transmembrane region" description="Helical" evidence="5">
    <location>
        <begin position="406"/>
        <end position="428"/>
    </location>
</feature>
<feature type="transmembrane region" description="Helical" evidence="5">
    <location>
        <begin position="185"/>
        <end position="205"/>
    </location>
</feature>
<feature type="transmembrane region" description="Helical" evidence="5">
    <location>
        <begin position="67"/>
        <end position="89"/>
    </location>
</feature>
<feature type="transmembrane region" description="Helical" evidence="5">
    <location>
        <begin position="374"/>
        <end position="400"/>
    </location>
</feature>
<dbReference type="EMBL" id="CP014263">
    <property type="protein sequence ID" value="AQG77993.1"/>
    <property type="molecule type" value="Genomic_DNA"/>
</dbReference>
<dbReference type="SUPFAM" id="SSF103473">
    <property type="entry name" value="MFS general substrate transporter"/>
    <property type="match status" value="1"/>
</dbReference>